<evidence type="ECO:0000313" key="3">
    <source>
        <dbReference type="Proteomes" id="UP001497623"/>
    </source>
</evidence>
<name>A0AAV2QLF6_MEGNR</name>
<proteinExistence type="predicted"/>
<comment type="caution">
    <text evidence="2">The sequence shown here is derived from an EMBL/GenBank/DDBJ whole genome shotgun (WGS) entry which is preliminary data.</text>
</comment>
<keyword evidence="1" id="KW-0812">Transmembrane</keyword>
<keyword evidence="1" id="KW-1133">Transmembrane helix</keyword>
<keyword evidence="3" id="KW-1185">Reference proteome</keyword>
<evidence type="ECO:0000313" key="2">
    <source>
        <dbReference type="EMBL" id="CAL4091860.1"/>
    </source>
</evidence>
<protein>
    <recommendedName>
        <fullName evidence="4">NADH dehydrogenase subunit 6</fullName>
    </recommendedName>
</protein>
<feature type="transmembrane region" description="Helical" evidence="1">
    <location>
        <begin position="139"/>
        <end position="156"/>
    </location>
</feature>
<organism evidence="2 3">
    <name type="scientific">Meganyctiphanes norvegica</name>
    <name type="common">Northern krill</name>
    <name type="synonym">Thysanopoda norvegica</name>
    <dbReference type="NCBI Taxonomy" id="48144"/>
    <lineage>
        <taxon>Eukaryota</taxon>
        <taxon>Metazoa</taxon>
        <taxon>Ecdysozoa</taxon>
        <taxon>Arthropoda</taxon>
        <taxon>Crustacea</taxon>
        <taxon>Multicrustacea</taxon>
        <taxon>Malacostraca</taxon>
        <taxon>Eumalacostraca</taxon>
        <taxon>Eucarida</taxon>
        <taxon>Euphausiacea</taxon>
        <taxon>Euphausiidae</taxon>
        <taxon>Meganyctiphanes</taxon>
    </lineage>
</organism>
<dbReference type="AlphaFoldDB" id="A0AAV2QLF6"/>
<evidence type="ECO:0008006" key="4">
    <source>
        <dbReference type="Google" id="ProtNLM"/>
    </source>
</evidence>
<evidence type="ECO:0000256" key="1">
    <source>
        <dbReference type="SAM" id="Phobius"/>
    </source>
</evidence>
<accession>A0AAV2QLF6</accession>
<gene>
    <name evidence="2" type="ORF">MNOR_LOCUS14450</name>
</gene>
<reference evidence="2 3" key="1">
    <citation type="submission" date="2024-05" db="EMBL/GenBank/DDBJ databases">
        <authorList>
            <person name="Wallberg A."/>
        </authorList>
    </citation>
    <scope>NUCLEOTIDE SEQUENCE [LARGE SCALE GENOMIC DNA]</scope>
</reference>
<dbReference type="Proteomes" id="UP001497623">
    <property type="component" value="Unassembled WGS sequence"/>
</dbReference>
<keyword evidence="1" id="KW-0472">Membrane</keyword>
<sequence length="169" mass="19524">MVTILQQQLIQHHQCILGIHHYPRSTLQLLLLHLHYIQLIKKSIWNPWSIETLLQNVPETSVMNPTVKLVRLPTMEMTHGMYHMGPIISQPPEIVHLCPHTVSLCQMSQISTISVNQVVLEKHTVITAKPQWIICTQELLIMITNMITLIIISMYHKPHLMSRKKPDGN</sequence>
<dbReference type="EMBL" id="CAXKWB010008665">
    <property type="protein sequence ID" value="CAL4091860.1"/>
    <property type="molecule type" value="Genomic_DNA"/>
</dbReference>